<feature type="domain" description="ABC transmembrane type-1" evidence="9">
    <location>
        <begin position="24"/>
        <end position="301"/>
    </location>
</feature>
<dbReference type="EMBL" id="JBHSJB010000009">
    <property type="protein sequence ID" value="MFC5054202.1"/>
    <property type="molecule type" value="Genomic_DNA"/>
</dbReference>
<keyword evidence="5 7" id="KW-1133">Transmembrane helix</keyword>
<keyword evidence="4 10" id="KW-0067">ATP-binding</keyword>
<proteinExistence type="predicted"/>
<comment type="subcellular location">
    <subcellularLocation>
        <location evidence="1">Cell membrane</location>
        <topology evidence="1">Multi-pass membrane protein</topology>
    </subcellularLocation>
</comment>
<dbReference type="Pfam" id="PF00005">
    <property type="entry name" value="ABC_tran"/>
    <property type="match status" value="1"/>
</dbReference>
<evidence type="ECO:0000313" key="11">
    <source>
        <dbReference type="Proteomes" id="UP001595833"/>
    </source>
</evidence>
<gene>
    <name evidence="10" type="ORF">ACFPFM_10575</name>
</gene>
<dbReference type="Pfam" id="PF00664">
    <property type="entry name" value="ABC_membrane"/>
    <property type="match status" value="1"/>
</dbReference>
<dbReference type="InterPro" id="IPR036640">
    <property type="entry name" value="ABC1_TM_sf"/>
</dbReference>
<evidence type="ECO:0000256" key="2">
    <source>
        <dbReference type="ARBA" id="ARBA00022692"/>
    </source>
</evidence>
<dbReference type="SUPFAM" id="SSF52540">
    <property type="entry name" value="P-loop containing nucleoside triphosphate hydrolases"/>
    <property type="match status" value="1"/>
</dbReference>
<feature type="transmembrane region" description="Helical" evidence="7">
    <location>
        <begin position="59"/>
        <end position="80"/>
    </location>
</feature>
<dbReference type="InterPro" id="IPR039421">
    <property type="entry name" value="Type_1_exporter"/>
</dbReference>
<dbReference type="InterPro" id="IPR017871">
    <property type="entry name" value="ABC_transporter-like_CS"/>
</dbReference>
<dbReference type="Proteomes" id="UP001595833">
    <property type="component" value="Unassembled WGS sequence"/>
</dbReference>
<dbReference type="PROSITE" id="PS50893">
    <property type="entry name" value="ABC_TRANSPORTER_2"/>
    <property type="match status" value="1"/>
</dbReference>
<dbReference type="GO" id="GO:0005524">
    <property type="term" value="F:ATP binding"/>
    <property type="evidence" value="ECO:0007669"/>
    <property type="project" value="UniProtKB-KW"/>
</dbReference>
<evidence type="ECO:0000256" key="4">
    <source>
        <dbReference type="ARBA" id="ARBA00022840"/>
    </source>
</evidence>
<comment type="caution">
    <text evidence="10">The sequence shown here is derived from an EMBL/GenBank/DDBJ whole genome shotgun (WGS) entry which is preliminary data.</text>
</comment>
<name>A0ABV9XXP5_9PSEU</name>
<evidence type="ECO:0000256" key="1">
    <source>
        <dbReference type="ARBA" id="ARBA00004651"/>
    </source>
</evidence>
<dbReference type="Gene3D" id="3.40.50.300">
    <property type="entry name" value="P-loop containing nucleotide triphosphate hydrolases"/>
    <property type="match status" value="1"/>
</dbReference>
<evidence type="ECO:0000256" key="3">
    <source>
        <dbReference type="ARBA" id="ARBA00022741"/>
    </source>
</evidence>
<feature type="transmembrane region" description="Helical" evidence="7">
    <location>
        <begin position="21"/>
        <end position="47"/>
    </location>
</feature>
<dbReference type="InterPro" id="IPR011527">
    <property type="entry name" value="ABC1_TM_dom"/>
</dbReference>
<organism evidence="10 11">
    <name type="scientific">Saccharothrix xinjiangensis</name>
    <dbReference type="NCBI Taxonomy" id="204798"/>
    <lineage>
        <taxon>Bacteria</taxon>
        <taxon>Bacillati</taxon>
        <taxon>Actinomycetota</taxon>
        <taxon>Actinomycetes</taxon>
        <taxon>Pseudonocardiales</taxon>
        <taxon>Pseudonocardiaceae</taxon>
        <taxon>Saccharothrix</taxon>
    </lineage>
</organism>
<evidence type="ECO:0000259" key="9">
    <source>
        <dbReference type="PROSITE" id="PS50929"/>
    </source>
</evidence>
<dbReference type="InterPro" id="IPR003593">
    <property type="entry name" value="AAA+_ATPase"/>
</dbReference>
<reference evidence="11" key="1">
    <citation type="journal article" date="2019" name="Int. J. Syst. Evol. Microbiol.">
        <title>The Global Catalogue of Microorganisms (GCM) 10K type strain sequencing project: providing services to taxonomists for standard genome sequencing and annotation.</title>
        <authorList>
            <consortium name="The Broad Institute Genomics Platform"/>
            <consortium name="The Broad Institute Genome Sequencing Center for Infectious Disease"/>
            <person name="Wu L."/>
            <person name="Ma J."/>
        </authorList>
    </citation>
    <scope>NUCLEOTIDE SEQUENCE [LARGE SCALE GENOMIC DNA]</scope>
    <source>
        <strain evidence="11">KCTC 12848</strain>
    </source>
</reference>
<dbReference type="PROSITE" id="PS00211">
    <property type="entry name" value="ABC_TRANSPORTER_1"/>
    <property type="match status" value="1"/>
</dbReference>
<protein>
    <submittedName>
        <fullName evidence="10">ABC transporter ATP-binding protein</fullName>
    </submittedName>
</protein>
<dbReference type="Gene3D" id="1.20.1560.10">
    <property type="entry name" value="ABC transporter type 1, transmembrane domain"/>
    <property type="match status" value="1"/>
</dbReference>
<dbReference type="InterPro" id="IPR003439">
    <property type="entry name" value="ABC_transporter-like_ATP-bd"/>
</dbReference>
<feature type="transmembrane region" description="Helical" evidence="7">
    <location>
        <begin position="133"/>
        <end position="153"/>
    </location>
</feature>
<dbReference type="InterPro" id="IPR027417">
    <property type="entry name" value="P-loop_NTPase"/>
</dbReference>
<evidence type="ECO:0000256" key="7">
    <source>
        <dbReference type="SAM" id="Phobius"/>
    </source>
</evidence>
<dbReference type="PANTHER" id="PTHR24221">
    <property type="entry name" value="ATP-BINDING CASSETTE SUB-FAMILY B"/>
    <property type="match status" value="1"/>
</dbReference>
<dbReference type="SUPFAM" id="SSF90123">
    <property type="entry name" value="ABC transporter transmembrane region"/>
    <property type="match status" value="1"/>
</dbReference>
<dbReference type="CDD" id="cd18561">
    <property type="entry name" value="ABC_6TM_AarD_CydDC_like"/>
    <property type="match status" value="1"/>
</dbReference>
<dbReference type="PANTHER" id="PTHR24221:SF646">
    <property type="entry name" value="HAEMOLYSIN SECRETION ATP-BINDING PROTEIN"/>
    <property type="match status" value="1"/>
</dbReference>
<feature type="transmembrane region" description="Helical" evidence="7">
    <location>
        <begin position="236"/>
        <end position="256"/>
    </location>
</feature>
<keyword evidence="2 7" id="KW-0812">Transmembrane</keyword>
<dbReference type="SMART" id="SM00382">
    <property type="entry name" value="AAA"/>
    <property type="match status" value="1"/>
</dbReference>
<evidence type="ECO:0000256" key="5">
    <source>
        <dbReference type="ARBA" id="ARBA00022989"/>
    </source>
</evidence>
<evidence type="ECO:0000259" key="8">
    <source>
        <dbReference type="PROSITE" id="PS50893"/>
    </source>
</evidence>
<keyword evidence="6 7" id="KW-0472">Membrane</keyword>
<dbReference type="RefSeq" id="WP_344042739.1">
    <property type="nucleotide sequence ID" value="NZ_BAAAKE010000036.1"/>
</dbReference>
<feature type="transmembrane region" description="Helical" evidence="7">
    <location>
        <begin position="159"/>
        <end position="176"/>
    </location>
</feature>
<accession>A0ABV9XXP5</accession>
<feature type="domain" description="ABC transporter" evidence="8">
    <location>
        <begin position="337"/>
        <end position="572"/>
    </location>
</feature>
<evidence type="ECO:0000313" key="10">
    <source>
        <dbReference type="EMBL" id="MFC5054202.1"/>
    </source>
</evidence>
<evidence type="ECO:0000256" key="6">
    <source>
        <dbReference type="ARBA" id="ARBA00023136"/>
    </source>
</evidence>
<keyword evidence="11" id="KW-1185">Reference proteome</keyword>
<dbReference type="PROSITE" id="PS50929">
    <property type="entry name" value="ABC_TM1F"/>
    <property type="match status" value="1"/>
</dbReference>
<sequence>MMLHRALLALAGDIRGHLGVNVGLGLLITLANVGQGLLTALVFARLLTGADLAGVQWPLVGLAAVVLLRAGLVIAAEIAAQRTAHAVKLRIRSRLFTKLLALGPGYLTDRRSGDVQSTLVDGVESLETYYSRYLPTVAVCLLGPAGILVYLAARDPLSAVVIALCVLVVLVLPRLWDRTLGKAGAEHWGTFGRLNADYIDAMQGMTALKSFNAVERERTTLGARANQLYKASMRHLGLSLFDSGITTFGLLAGPALAIALGVLRFASGSLDLFTLLVLLLLSRECFRPLGDLSKYWHAGYLGVAAAKKIDELLTAPPLIGDRPDGPAVDARSLRPVVAFEGVSFTYPGRDVPAVQDIDFTVEPGHTVAVVGESGSGKSTLVGLLMRYFDPSHGRITVDGHDIRALPVEDLRSLIAVVSQDTYLFTGTVADNIRLGKPDATDEEVRAAALAANAAEFIEELPGGYDTELGERALTLSGGQRQRIAIARALLKDAPILVLDEATSSVDSVSEAAIQQALGRAARGRTTLVVAHRLSTVRDAEQIILLGDSRIREVGVHDDLMRRRGDYARLVAAQSADN</sequence>
<keyword evidence="3" id="KW-0547">Nucleotide-binding</keyword>